<keyword evidence="2" id="KW-1185">Reference proteome</keyword>
<protein>
    <submittedName>
        <fullName evidence="1">(apollo) hypothetical protein</fullName>
    </submittedName>
</protein>
<name>A0A8S3WJQ4_PARAO</name>
<comment type="caution">
    <text evidence="1">The sequence shown here is derived from an EMBL/GenBank/DDBJ whole genome shotgun (WGS) entry which is preliminary data.</text>
</comment>
<accession>A0A8S3WJQ4</accession>
<proteinExistence type="predicted"/>
<dbReference type="AlphaFoldDB" id="A0A8S3WJQ4"/>
<dbReference type="Proteomes" id="UP000691718">
    <property type="component" value="Unassembled WGS sequence"/>
</dbReference>
<evidence type="ECO:0000313" key="1">
    <source>
        <dbReference type="EMBL" id="CAG4964504.1"/>
    </source>
</evidence>
<reference evidence="1" key="1">
    <citation type="submission" date="2021-04" db="EMBL/GenBank/DDBJ databases">
        <authorList>
            <person name="Tunstrom K."/>
        </authorList>
    </citation>
    <scope>NUCLEOTIDE SEQUENCE</scope>
</reference>
<organism evidence="1 2">
    <name type="scientific">Parnassius apollo</name>
    <name type="common">Apollo butterfly</name>
    <name type="synonym">Papilio apollo</name>
    <dbReference type="NCBI Taxonomy" id="110799"/>
    <lineage>
        <taxon>Eukaryota</taxon>
        <taxon>Metazoa</taxon>
        <taxon>Ecdysozoa</taxon>
        <taxon>Arthropoda</taxon>
        <taxon>Hexapoda</taxon>
        <taxon>Insecta</taxon>
        <taxon>Pterygota</taxon>
        <taxon>Neoptera</taxon>
        <taxon>Endopterygota</taxon>
        <taxon>Lepidoptera</taxon>
        <taxon>Glossata</taxon>
        <taxon>Ditrysia</taxon>
        <taxon>Papilionoidea</taxon>
        <taxon>Papilionidae</taxon>
        <taxon>Parnassiinae</taxon>
        <taxon>Parnassini</taxon>
        <taxon>Parnassius</taxon>
        <taxon>Parnassius</taxon>
    </lineage>
</organism>
<evidence type="ECO:0000313" key="2">
    <source>
        <dbReference type="Proteomes" id="UP000691718"/>
    </source>
</evidence>
<dbReference type="EMBL" id="CAJQZP010000501">
    <property type="protein sequence ID" value="CAG4964504.1"/>
    <property type="molecule type" value="Genomic_DNA"/>
</dbReference>
<sequence length="151" mass="16239">MSLGEAAVPIISSMRIVLNTRHWFITASRSILGSPNYQGKSLMLGLPVERHTRLGANSSIFSTTDTLSGNLSTNSLTKRTRKAEHRCFTSLALSAETVFFASKSLNFSPKSIESSGSSEFSNGAPAFSNARLTAAISASWSIDTEAFSDRL</sequence>
<gene>
    <name evidence="1" type="ORF">PAPOLLO_LOCUS7197</name>
</gene>